<dbReference type="SUPFAM" id="SSF53639">
    <property type="entry name" value="AraD/HMP-PK domain-like"/>
    <property type="match status" value="1"/>
</dbReference>
<dbReference type="EMBL" id="NFIE01000001">
    <property type="protein sequence ID" value="OUN89915.1"/>
    <property type="molecule type" value="Genomic_DNA"/>
</dbReference>
<evidence type="ECO:0000256" key="1">
    <source>
        <dbReference type="ARBA" id="ARBA00022723"/>
    </source>
</evidence>
<dbReference type="AlphaFoldDB" id="A0A1Y3XWM6"/>
<name>A0A1Y3XWM6_9ACTN</name>
<keyword evidence="2" id="KW-0456">Lyase</keyword>
<dbReference type="Gene3D" id="3.40.225.10">
    <property type="entry name" value="Class II aldolase/adducin N-terminal domain"/>
    <property type="match status" value="1"/>
</dbReference>
<dbReference type="OrthoDB" id="9784634at2"/>
<evidence type="ECO:0000256" key="2">
    <source>
        <dbReference type="ARBA" id="ARBA00023239"/>
    </source>
</evidence>
<gene>
    <name evidence="4" type="ORF">B5G02_00745</name>
</gene>
<dbReference type="Pfam" id="PF00596">
    <property type="entry name" value="Aldolase_II"/>
    <property type="match status" value="1"/>
</dbReference>
<dbReference type="GO" id="GO:0016832">
    <property type="term" value="F:aldehyde-lyase activity"/>
    <property type="evidence" value="ECO:0007669"/>
    <property type="project" value="TreeGrafter"/>
</dbReference>
<dbReference type="RefSeq" id="WP_094334790.1">
    <property type="nucleotide sequence ID" value="NZ_NFIE01000001.1"/>
</dbReference>
<proteinExistence type="predicted"/>
<keyword evidence="5" id="KW-1185">Reference proteome</keyword>
<evidence type="ECO:0000259" key="3">
    <source>
        <dbReference type="SMART" id="SM01007"/>
    </source>
</evidence>
<dbReference type="SMART" id="SM01007">
    <property type="entry name" value="Aldolase_II"/>
    <property type="match status" value="1"/>
</dbReference>
<dbReference type="GO" id="GO:0019323">
    <property type="term" value="P:pentose catabolic process"/>
    <property type="evidence" value="ECO:0007669"/>
    <property type="project" value="TreeGrafter"/>
</dbReference>
<keyword evidence="1" id="KW-0479">Metal-binding</keyword>
<dbReference type="GO" id="GO:0046872">
    <property type="term" value="F:metal ion binding"/>
    <property type="evidence" value="ECO:0007669"/>
    <property type="project" value="UniProtKB-KW"/>
</dbReference>
<accession>A0A1Y3XWM6</accession>
<evidence type="ECO:0000313" key="5">
    <source>
        <dbReference type="Proteomes" id="UP000195781"/>
    </source>
</evidence>
<dbReference type="GO" id="GO:0005829">
    <property type="term" value="C:cytosol"/>
    <property type="evidence" value="ECO:0007669"/>
    <property type="project" value="TreeGrafter"/>
</dbReference>
<dbReference type="PANTHER" id="PTHR22789:SF0">
    <property type="entry name" value="3-OXO-TETRONATE 4-PHOSPHATE DECARBOXYLASE-RELATED"/>
    <property type="match status" value="1"/>
</dbReference>
<dbReference type="NCBIfam" id="NF002963">
    <property type="entry name" value="PRK03634.1"/>
    <property type="match status" value="1"/>
</dbReference>
<feature type="domain" description="Class II aldolase/adducin N-terminal" evidence="3">
    <location>
        <begin position="10"/>
        <end position="239"/>
    </location>
</feature>
<dbReference type="PANTHER" id="PTHR22789">
    <property type="entry name" value="FUCULOSE PHOSPHATE ALDOLASE"/>
    <property type="match status" value="1"/>
</dbReference>
<dbReference type="InterPro" id="IPR036409">
    <property type="entry name" value="Aldolase_II/adducin_N_sf"/>
</dbReference>
<comment type="caution">
    <text evidence="4">The sequence shown here is derived from an EMBL/GenBank/DDBJ whole genome shotgun (WGS) entry which is preliminary data.</text>
</comment>
<dbReference type="Proteomes" id="UP000195781">
    <property type="component" value="Unassembled WGS sequence"/>
</dbReference>
<evidence type="ECO:0000313" key="4">
    <source>
        <dbReference type="EMBL" id="OUN89915.1"/>
    </source>
</evidence>
<sequence>MKMTDLPFVQAFARLCDDGWHEGWHERNGGNLTYRLTDEEAAAAAPYFDAEPRPWVKMGVCAPSMAGAFFMAKGTGCYMRNMKDDIEGNAGIVEIGPEGDTYRVRWGLTIGGKPTSEFESHFMNQAVRCAHDGGATRVCYHMHGPGIIEMSFLVPLEDRAFTRKLWQMMTECVVVFPEGVGVVPWMVPGGPAIADATSEKMESYRTAVWAHHGLFATGRDFDEAFGLAHTVEKAAQLYVAARAANGGSDDFLNKISDQGLRDTCRDFGIQINEAFA</sequence>
<reference evidence="5" key="1">
    <citation type="submission" date="2017-04" db="EMBL/GenBank/DDBJ databases">
        <title>Function of individual gut microbiota members based on whole genome sequencing of pure cultures obtained from chicken caecum.</title>
        <authorList>
            <person name="Medvecky M."/>
            <person name="Cejkova D."/>
            <person name="Polansky O."/>
            <person name="Karasova D."/>
            <person name="Kubasova T."/>
            <person name="Cizek A."/>
            <person name="Rychlik I."/>
        </authorList>
    </citation>
    <scope>NUCLEOTIDE SEQUENCE [LARGE SCALE GENOMIC DNA]</scope>
    <source>
        <strain evidence="5">An5</strain>
    </source>
</reference>
<dbReference type="InterPro" id="IPR050197">
    <property type="entry name" value="Aldolase_class_II_sugar_metab"/>
</dbReference>
<dbReference type="InterPro" id="IPR001303">
    <property type="entry name" value="Aldolase_II/adducin_N"/>
</dbReference>
<organism evidence="4 5">
    <name type="scientific">[Collinsella] massiliensis</name>
    <dbReference type="NCBI Taxonomy" id="1232426"/>
    <lineage>
        <taxon>Bacteria</taxon>
        <taxon>Bacillati</taxon>
        <taxon>Actinomycetota</taxon>
        <taxon>Coriobacteriia</taxon>
        <taxon>Coriobacteriales</taxon>
        <taxon>Coriobacteriaceae</taxon>
        <taxon>Enorma</taxon>
    </lineage>
</organism>
<protein>
    <submittedName>
        <fullName evidence="4">Rhamnulose-1-phosphate aldolase</fullName>
    </submittedName>
</protein>